<accession>A0A7R9P4F6</accession>
<proteinExistence type="predicted"/>
<evidence type="ECO:0000313" key="1">
    <source>
        <dbReference type="EMBL" id="CAD7569245.1"/>
    </source>
</evidence>
<gene>
    <name evidence="1" type="ORF">TCMB3V08_LOCUS1989</name>
</gene>
<protein>
    <submittedName>
        <fullName evidence="1">(California timema) hypothetical protein</fullName>
    </submittedName>
</protein>
<sequence>MDGEYSGELVTEGSENMKCGVAKAVERVVGAVNASTQKRMGPEFTTKKGPDGLQGPVHCASYEWCRQAPTGPLMGPVMYRAKVGYIPPQPDQATETCPCQQRLNVSDLEPKPQKPPFKELKDEEFKKLLRSTYQIDYCKKDEVLPDDYFSKLHCSPGVRSVKFPGRVCVPPPKDLYATSLGVRTRRTCCWEERPRTMGPLPPVCLYQKPEYKDGFNRMGGLIMGDKLHQHGGRVPGKLVKINS</sequence>
<reference evidence="1" key="1">
    <citation type="submission" date="2020-11" db="EMBL/GenBank/DDBJ databases">
        <authorList>
            <person name="Tran Van P."/>
        </authorList>
    </citation>
    <scope>NUCLEOTIDE SEQUENCE</scope>
</reference>
<name>A0A7R9P4F6_TIMCA</name>
<dbReference type="AlphaFoldDB" id="A0A7R9P4F6"/>
<dbReference type="EMBL" id="OE179608">
    <property type="protein sequence ID" value="CAD7569245.1"/>
    <property type="molecule type" value="Genomic_DNA"/>
</dbReference>
<organism evidence="1">
    <name type="scientific">Timema californicum</name>
    <name type="common">California timema</name>
    <name type="synonym">Walking stick</name>
    <dbReference type="NCBI Taxonomy" id="61474"/>
    <lineage>
        <taxon>Eukaryota</taxon>
        <taxon>Metazoa</taxon>
        <taxon>Ecdysozoa</taxon>
        <taxon>Arthropoda</taxon>
        <taxon>Hexapoda</taxon>
        <taxon>Insecta</taxon>
        <taxon>Pterygota</taxon>
        <taxon>Neoptera</taxon>
        <taxon>Polyneoptera</taxon>
        <taxon>Phasmatodea</taxon>
        <taxon>Timematodea</taxon>
        <taxon>Timematoidea</taxon>
        <taxon>Timematidae</taxon>
        <taxon>Timema</taxon>
    </lineage>
</organism>